<evidence type="ECO:0000256" key="1">
    <source>
        <dbReference type="SAM" id="MobiDB-lite"/>
    </source>
</evidence>
<proteinExistence type="predicted"/>
<protein>
    <submittedName>
        <fullName evidence="2">Uncharacterized protein</fullName>
    </submittedName>
</protein>
<name>A0A6J4L885_9BACT</name>
<feature type="compositionally biased region" description="Gly residues" evidence="1">
    <location>
        <begin position="21"/>
        <end position="48"/>
    </location>
</feature>
<evidence type="ECO:0000313" key="2">
    <source>
        <dbReference type="EMBL" id="CAA9324826.1"/>
    </source>
</evidence>
<accession>A0A6J4L885</accession>
<organism evidence="2">
    <name type="scientific">uncultured Gemmatimonadota bacterium</name>
    <dbReference type="NCBI Taxonomy" id="203437"/>
    <lineage>
        <taxon>Bacteria</taxon>
        <taxon>Pseudomonadati</taxon>
        <taxon>Gemmatimonadota</taxon>
        <taxon>environmental samples</taxon>
    </lineage>
</organism>
<gene>
    <name evidence="2" type="ORF">AVDCRST_MAG68-2020</name>
</gene>
<feature type="region of interest" description="Disordered" evidence="1">
    <location>
        <begin position="1"/>
        <end position="48"/>
    </location>
</feature>
<feature type="non-terminal residue" evidence="2">
    <location>
        <position position="48"/>
    </location>
</feature>
<dbReference type="EMBL" id="CADCTW010000099">
    <property type="protein sequence ID" value="CAA9324826.1"/>
    <property type="molecule type" value="Genomic_DNA"/>
</dbReference>
<reference evidence="2" key="1">
    <citation type="submission" date="2020-02" db="EMBL/GenBank/DDBJ databases">
        <authorList>
            <person name="Meier V. D."/>
        </authorList>
    </citation>
    <scope>NUCLEOTIDE SEQUENCE</scope>
    <source>
        <strain evidence="2">AVDCRST_MAG68</strain>
    </source>
</reference>
<dbReference type="AlphaFoldDB" id="A0A6J4L885"/>
<sequence length="48" mass="4186">VAPGDPGVHPGGADGAFPGRPRGGPGGLGRVPGERGGGAAAAGRGAGG</sequence>
<feature type="non-terminal residue" evidence="2">
    <location>
        <position position="1"/>
    </location>
</feature>